<sequence>SAHLGLPKCWDYRREPLRPAWILFFIETESHSVAQAGVRWCNLGSLQPLPPGFKRFFCLSLPSSCDYRHLPPCPANFFFFFLRQSLALLPRLLCSGVISAHCKLHLLGSRHFPASASRVAG</sequence>
<organism evidence="1 2">
    <name type="scientific">Papio anubis</name>
    <name type="common">Olive baboon</name>
    <dbReference type="NCBI Taxonomy" id="9555"/>
    <lineage>
        <taxon>Eukaryota</taxon>
        <taxon>Metazoa</taxon>
        <taxon>Chordata</taxon>
        <taxon>Craniata</taxon>
        <taxon>Vertebrata</taxon>
        <taxon>Euteleostomi</taxon>
        <taxon>Mammalia</taxon>
        <taxon>Eutheria</taxon>
        <taxon>Euarchontoglires</taxon>
        <taxon>Primates</taxon>
        <taxon>Haplorrhini</taxon>
        <taxon>Catarrhini</taxon>
        <taxon>Cercopithecidae</taxon>
        <taxon>Cercopithecinae</taxon>
        <taxon>Papio</taxon>
    </lineage>
</organism>
<protein>
    <submittedName>
        <fullName evidence="1">Uncharacterized protein</fullName>
    </submittedName>
</protein>
<reference evidence="1 2" key="1">
    <citation type="submission" date="2012-03" db="EMBL/GenBank/DDBJ databases">
        <title>Whole Genome Assembly of Papio anubis.</title>
        <authorList>
            <person name="Liu Y.L."/>
            <person name="Abraham K.A."/>
            <person name="Akbar H.A."/>
            <person name="Ali S.A."/>
            <person name="Anosike U.A."/>
            <person name="Aqrawi P.A."/>
            <person name="Arias F.A."/>
            <person name="Attaway T.A."/>
            <person name="Awwad R.A."/>
            <person name="Babu C.B."/>
            <person name="Bandaranaike D.B."/>
            <person name="Battles P.B."/>
            <person name="Bell A.B."/>
            <person name="Beltran B.B."/>
            <person name="Berhane-Mersha D.B."/>
            <person name="Bess C.B."/>
            <person name="Bickham C.B."/>
            <person name="Bolden T.B."/>
            <person name="Carter K.C."/>
            <person name="Chau D.C."/>
            <person name="Chavez A.C."/>
            <person name="Clerc-Blankenburg K.C."/>
            <person name="Coyle M.C."/>
            <person name="Dao M.D."/>
            <person name="Davila M.L.D."/>
            <person name="Davy-Carroll L.D."/>
            <person name="Denson S.D."/>
            <person name="Dinh H.D."/>
            <person name="Fernandez S.F."/>
            <person name="Fernando P.F."/>
            <person name="Forbes L.F."/>
            <person name="Francis C.F."/>
            <person name="Francisco L.F."/>
            <person name="Fu Q.F."/>
            <person name="Garcia-Iii R.G."/>
            <person name="Garrett T.G."/>
            <person name="Gross S.G."/>
            <person name="Gubbala S.G."/>
            <person name="Hirani K.H."/>
            <person name="Hogues M.H."/>
            <person name="Hollins B.H."/>
            <person name="Jackson L.J."/>
            <person name="Javaid M.J."/>
            <person name="Jhangiani S.J."/>
            <person name="Johnson A.J."/>
            <person name="Johnson B.J."/>
            <person name="Jones J.J."/>
            <person name="Joshi V.J."/>
            <person name="Kalu J.K."/>
            <person name="Khan N.K."/>
            <person name="Korchina V.K."/>
            <person name="Kovar C.K."/>
            <person name="Lago L.L."/>
            <person name="Lara F.L."/>
            <person name="Le T.-K.L."/>
            <person name="Lee S.L."/>
            <person name="Legall-Iii F.L."/>
            <person name="Lemon S.L."/>
            <person name="Liu J.L."/>
            <person name="Liu Y.-S.L."/>
            <person name="Liyanage D.L."/>
            <person name="Lopez J.L."/>
            <person name="Lorensuhewa L.L."/>
            <person name="Mata R.M."/>
            <person name="Mathew T.M."/>
            <person name="Mercado C.M."/>
            <person name="Mercado I.M."/>
            <person name="Morales K.M."/>
            <person name="Morgan M.M."/>
            <person name="Munidasa M.M."/>
            <person name="Ngo D.N."/>
            <person name="Nguyen L.N."/>
            <person name="Nguyen T.N."/>
            <person name="Nguyen N.N."/>
            <person name="Obregon M.O."/>
            <person name="Okwuonu G.O."/>
            <person name="Ongeri F.O."/>
            <person name="Onwere C.O."/>
            <person name="Osifeso I.O."/>
            <person name="Parra A.P."/>
            <person name="Patil S.P."/>
            <person name="Perez A.P."/>
            <person name="Perez Y.P."/>
            <person name="Pham C.P."/>
            <person name="Pu L.-L.P."/>
            <person name="Puazo M.P."/>
            <person name="Quiroz J.Q."/>
            <person name="Rouhana J.R."/>
            <person name="Ruiz M.R."/>
            <person name="Ruiz S.-J.R."/>
            <person name="Saada N.S."/>
            <person name="Santibanez J.S."/>
            <person name="Scheel M.S."/>
            <person name="Schneider B.S."/>
            <person name="Simmons D.S."/>
            <person name="Sisson I.S."/>
            <person name="Tang L.-Y.T."/>
            <person name="Thornton R.T."/>
            <person name="Tisius J.T."/>
            <person name="Toledanes G.T."/>
            <person name="Trejos Z.T."/>
            <person name="Usmani K.U."/>
            <person name="Varghese R.V."/>
            <person name="Vattathil S.V."/>
            <person name="Vee V.V."/>
            <person name="Walker D.W."/>
            <person name="Weissenberger G.W."/>
            <person name="White C.W."/>
            <person name="Williams A.W."/>
            <person name="Woodworth J.W."/>
            <person name="Wright R.W."/>
            <person name="Zhu Y.Z."/>
            <person name="Han Y.H."/>
            <person name="Newsham I.N."/>
            <person name="Nazareth L.N."/>
            <person name="Worley K.W."/>
            <person name="Muzny D.M."/>
            <person name="Rogers J.R."/>
            <person name="Gibbs R.G."/>
        </authorList>
    </citation>
    <scope>NUCLEOTIDE SEQUENCE [LARGE SCALE GENOMIC DNA]</scope>
</reference>
<accession>A0A8I5N8Y7</accession>
<reference evidence="1" key="2">
    <citation type="submission" date="2025-08" db="UniProtKB">
        <authorList>
            <consortium name="Ensembl"/>
        </authorList>
    </citation>
    <scope>IDENTIFICATION</scope>
</reference>
<evidence type="ECO:0000313" key="2">
    <source>
        <dbReference type="Proteomes" id="UP000028761"/>
    </source>
</evidence>
<keyword evidence="2" id="KW-1185">Reference proteome</keyword>
<dbReference type="Ensembl" id="ENSPANT00000062118.1">
    <property type="protein sequence ID" value="ENSPANP00000054040.1"/>
    <property type="gene ID" value="ENSPANG00000043996.1"/>
</dbReference>
<reference evidence="1" key="3">
    <citation type="submission" date="2025-09" db="UniProtKB">
        <authorList>
            <consortium name="Ensembl"/>
        </authorList>
    </citation>
    <scope>IDENTIFICATION</scope>
</reference>
<proteinExistence type="predicted"/>
<dbReference type="PANTHER" id="PTHR46254">
    <property type="entry name" value="PROTEIN GVQW1-RELATED"/>
    <property type="match status" value="1"/>
</dbReference>
<dbReference type="AlphaFoldDB" id="A0A8I5N8Y7"/>
<dbReference type="Proteomes" id="UP000028761">
    <property type="component" value="Chromosome 8"/>
</dbReference>
<dbReference type="GeneTree" id="ENSGT00940000165497"/>
<name>A0A8I5N8Y7_PAPAN</name>
<evidence type="ECO:0000313" key="1">
    <source>
        <dbReference type="Ensembl" id="ENSPANP00000054040.1"/>
    </source>
</evidence>